<sequence length="486" mass="55900">MSMPMPHRMRRRSLWRRLVLRYYILRYRSRHALRPLQGRTSSVMEDLPVEIIEAIVGYLSSRDILRFRQTCSKLYSKTNEYCSRHLFHTLVSDLSLDELYYLSTHFINNAQLAAGVRTFRVELKNPAQGLGYDYYWNRRKRGRHLILPCDGFEALHMLFGHYLTNCSAIQIHAKDRQSEIDGPDDQLEPADVLQLILLLAQQVSDFRPKSLELCAPARGEGMRTKGTHLTAERLSMDVITDPQTLSMLAALEDVSLSLVYPDDLVESGWLGAFFGSFQSLQRLELDLDMAWGELESAEALIRRLRCPLLKDLQLHRFKTTLDTLNELLKPCATRLVSLVLGSITLVGSLAQQESWKSWLKSIPDTLPNLNVLDIDLLTASYSEGQRLHLHFADLAGFSIPEENEDQDWDRVGLPKYRTRKYEYVPPGDDSSDFGKEVARTPLVFEVASHGWSRADELVLPGIKYEGTEMRKAVQFMWEHAEEFNMF</sequence>
<name>A0A0D2AK30_9PEZI</name>
<dbReference type="EMBL" id="KN847579">
    <property type="protein sequence ID" value="KIV99323.1"/>
    <property type="molecule type" value="Genomic_DNA"/>
</dbReference>
<dbReference type="VEuPathDB" id="FungiDB:PV09_08983"/>
<dbReference type="SMART" id="SM00256">
    <property type="entry name" value="FBOX"/>
    <property type="match status" value="1"/>
</dbReference>
<reference evidence="2 3" key="1">
    <citation type="submission" date="2015-01" db="EMBL/GenBank/DDBJ databases">
        <title>The Genome Sequence of Ochroconis gallopava CBS43764.</title>
        <authorList>
            <consortium name="The Broad Institute Genomics Platform"/>
            <person name="Cuomo C."/>
            <person name="de Hoog S."/>
            <person name="Gorbushina A."/>
            <person name="Stielow B."/>
            <person name="Teixiera M."/>
            <person name="Abouelleil A."/>
            <person name="Chapman S.B."/>
            <person name="Priest M."/>
            <person name="Young S.K."/>
            <person name="Wortman J."/>
            <person name="Nusbaum C."/>
            <person name="Birren B."/>
        </authorList>
    </citation>
    <scope>NUCLEOTIDE SEQUENCE [LARGE SCALE GENOMIC DNA]</scope>
    <source>
        <strain evidence="2 3">CBS 43764</strain>
    </source>
</reference>
<dbReference type="GeneID" id="27316956"/>
<organism evidence="2 3">
    <name type="scientific">Verruconis gallopava</name>
    <dbReference type="NCBI Taxonomy" id="253628"/>
    <lineage>
        <taxon>Eukaryota</taxon>
        <taxon>Fungi</taxon>
        <taxon>Dikarya</taxon>
        <taxon>Ascomycota</taxon>
        <taxon>Pezizomycotina</taxon>
        <taxon>Dothideomycetes</taxon>
        <taxon>Pleosporomycetidae</taxon>
        <taxon>Venturiales</taxon>
        <taxon>Sympoventuriaceae</taxon>
        <taxon>Verruconis</taxon>
    </lineage>
</organism>
<dbReference type="OrthoDB" id="5279008at2759"/>
<dbReference type="CDD" id="cd09917">
    <property type="entry name" value="F-box_SF"/>
    <property type="match status" value="1"/>
</dbReference>
<dbReference type="HOGENOM" id="CLU_561639_0_0_1"/>
<dbReference type="RefSeq" id="XP_016209193.1">
    <property type="nucleotide sequence ID" value="XM_016362968.1"/>
</dbReference>
<dbReference type="AlphaFoldDB" id="A0A0D2AK30"/>
<dbReference type="STRING" id="253628.A0A0D2AK30"/>
<evidence type="ECO:0000259" key="1">
    <source>
        <dbReference type="PROSITE" id="PS50181"/>
    </source>
</evidence>
<feature type="domain" description="F-box" evidence="1">
    <location>
        <begin position="41"/>
        <end position="90"/>
    </location>
</feature>
<dbReference type="InterPro" id="IPR001810">
    <property type="entry name" value="F-box_dom"/>
</dbReference>
<dbReference type="InterPro" id="IPR032675">
    <property type="entry name" value="LRR_dom_sf"/>
</dbReference>
<dbReference type="PROSITE" id="PS50181">
    <property type="entry name" value="FBOX"/>
    <property type="match status" value="1"/>
</dbReference>
<gene>
    <name evidence="2" type="ORF">PV09_08983</name>
</gene>
<dbReference type="Gene3D" id="3.80.10.10">
    <property type="entry name" value="Ribonuclease Inhibitor"/>
    <property type="match status" value="1"/>
</dbReference>
<evidence type="ECO:0000313" key="2">
    <source>
        <dbReference type="EMBL" id="KIV99323.1"/>
    </source>
</evidence>
<keyword evidence="3" id="KW-1185">Reference proteome</keyword>
<dbReference type="InterPro" id="IPR036047">
    <property type="entry name" value="F-box-like_dom_sf"/>
</dbReference>
<dbReference type="Pfam" id="PF12937">
    <property type="entry name" value="F-box-like"/>
    <property type="match status" value="1"/>
</dbReference>
<accession>A0A0D2AK30</accession>
<dbReference type="InParanoid" id="A0A0D2AK30"/>
<evidence type="ECO:0000313" key="3">
    <source>
        <dbReference type="Proteomes" id="UP000053259"/>
    </source>
</evidence>
<protein>
    <recommendedName>
        <fullName evidence="1">F-box domain-containing protein</fullName>
    </recommendedName>
</protein>
<dbReference type="Proteomes" id="UP000053259">
    <property type="component" value="Unassembled WGS sequence"/>
</dbReference>
<dbReference type="SUPFAM" id="SSF81383">
    <property type="entry name" value="F-box domain"/>
    <property type="match status" value="1"/>
</dbReference>
<proteinExistence type="predicted"/>